<dbReference type="STRING" id="52441.SAMN05216302_100786"/>
<evidence type="ECO:0000313" key="2">
    <source>
        <dbReference type="Proteomes" id="UP000199533"/>
    </source>
</evidence>
<gene>
    <name evidence="1" type="ORF">SAMN05216302_100786</name>
</gene>
<dbReference type="AlphaFoldDB" id="A0A1I3ZVD1"/>
<organism evidence="1 2">
    <name type="scientific">Nitrosomonas aestuarii</name>
    <dbReference type="NCBI Taxonomy" id="52441"/>
    <lineage>
        <taxon>Bacteria</taxon>
        <taxon>Pseudomonadati</taxon>
        <taxon>Pseudomonadota</taxon>
        <taxon>Betaproteobacteria</taxon>
        <taxon>Nitrosomonadales</taxon>
        <taxon>Nitrosomonadaceae</taxon>
        <taxon>Nitrosomonas</taxon>
    </lineage>
</organism>
<keyword evidence="2" id="KW-1185">Reference proteome</keyword>
<proteinExistence type="predicted"/>
<evidence type="ECO:0000313" key="1">
    <source>
        <dbReference type="EMBL" id="SFK48092.1"/>
    </source>
</evidence>
<dbReference type="EMBL" id="FOSP01000007">
    <property type="protein sequence ID" value="SFK48092.1"/>
    <property type="molecule type" value="Genomic_DNA"/>
</dbReference>
<sequence>MATKSGNATALTVLSPIKNGTMGETSYADMTRERCLRLPIHEKSPLSKVPNTYLARLFILDDVFYESLPANDAVFNFSDIWSFFSDSARKKSLPRRDHLKSKYLVFSSNFYGDLDDYLTGLWDKWSYADHEGNQRDIRYIWEHCVAFDRVTDCAGFIQYIKRCQLDASLFFNGSTDDSLQEQLKALYLKQEFTKFAVAHQGKSAIEIQQAFKAFIARVQPDNLSSPSWFPGQSTP</sequence>
<dbReference type="RefSeq" id="WP_090698207.1">
    <property type="nucleotide sequence ID" value="NZ_FOSP01000007.1"/>
</dbReference>
<dbReference type="Proteomes" id="UP000199533">
    <property type="component" value="Unassembled WGS sequence"/>
</dbReference>
<reference evidence="2" key="1">
    <citation type="submission" date="2016-10" db="EMBL/GenBank/DDBJ databases">
        <authorList>
            <person name="Varghese N."/>
            <person name="Submissions S."/>
        </authorList>
    </citation>
    <scope>NUCLEOTIDE SEQUENCE [LARGE SCALE GENOMIC DNA]</scope>
    <source>
        <strain evidence="2">Nm69</strain>
    </source>
</reference>
<name>A0A1I3ZVD1_9PROT</name>
<accession>A0A1I3ZVD1</accession>
<protein>
    <submittedName>
        <fullName evidence="1">Uncharacterized protein</fullName>
    </submittedName>
</protein>
<dbReference type="OrthoDB" id="5892745at2"/>